<dbReference type="PANTHER" id="PTHR46268:SF6">
    <property type="entry name" value="UNIVERSAL STRESS PROTEIN UP12"/>
    <property type="match status" value="1"/>
</dbReference>
<dbReference type="AlphaFoldDB" id="A0A6G4XN51"/>
<evidence type="ECO:0000256" key="1">
    <source>
        <dbReference type="ARBA" id="ARBA00008791"/>
    </source>
</evidence>
<dbReference type="Gene3D" id="3.40.50.620">
    <property type="entry name" value="HUPs"/>
    <property type="match status" value="2"/>
</dbReference>
<protein>
    <submittedName>
        <fullName evidence="3">Universal stress protein</fullName>
    </submittedName>
</protein>
<dbReference type="EMBL" id="JAAKZW010000120">
    <property type="protein sequence ID" value="NGO78858.1"/>
    <property type="molecule type" value="Genomic_DNA"/>
</dbReference>
<dbReference type="InterPro" id="IPR006015">
    <property type="entry name" value="Universal_stress_UspA"/>
</dbReference>
<dbReference type="InterPro" id="IPR014729">
    <property type="entry name" value="Rossmann-like_a/b/a_fold"/>
</dbReference>
<gene>
    <name evidence="3" type="ORF">G6045_24835</name>
</gene>
<dbReference type="InterPro" id="IPR006016">
    <property type="entry name" value="UspA"/>
</dbReference>
<keyword evidence="4" id="KW-1185">Reference proteome</keyword>
<reference evidence="3 4" key="1">
    <citation type="submission" date="2020-02" db="EMBL/GenBank/DDBJ databases">
        <title>Whole-genome analyses of novel actinobacteria.</title>
        <authorList>
            <person name="Sahin N."/>
            <person name="Tokatli A."/>
        </authorList>
    </citation>
    <scope>NUCLEOTIDE SEQUENCE [LARGE SCALE GENOMIC DNA]</scope>
    <source>
        <strain evidence="3 4">YC504</strain>
    </source>
</reference>
<comment type="caution">
    <text evidence="3">The sequence shown here is derived from an EMBL/GenBank/DDBJ whole genome shotgun (WGS) entry which is preliminary data.</text>
</comment>
<feature type="domain" description="UspA" evidence="2">
    <location>
        <begin position="158"/>
        <end position="293"/>
    </location>
</feature>
<feature type="domain" description="UspA" evidence="2">
    <location>
        <begin position="1"/>
        <end position="135"/>
    </location>
</feature>
<accession>A0A6G4XN51</accession>
<dbReference type="PRINTS" id="PR01438">
    <property type="entry name" value="UNVRSLSTRESS"/>
</dbReference>
<evidence type="ECO:0000313" key="4">
    <source>
        <dbReference type="Proteomes" id="UP000481109"/>
    </source>
</evidence>
<proteinExistence type="inferred from homology"/>
<organism evidence="3 4">
    <name type="scientific">Streptomyces mesophilus</name>
    <dbReference type="NCBI Taxonomy" id="1775132"/>
    <lineage>
        <taxon>Bacteria</taxon>
        <taxon>Bacillati</taxon>
        <taxon>Actinomycetota</taxon>
        <taxon>Actinomycetes</taxon>
        <taxon>Kitasatosporales</taxon>
        <taxon>Streptomycetaceae</taxon>
        <taxon>Streptomyces</taxon>
    </lineage>
</organism>
<name>A0A6G4XN51_9ACTN</name>
<dbReference type="RefSeq" id="WP_165334306.1">
    <property type="nucleotide sequence ID" value="NZ_JAAKZW010000120.1"/>
</dbReference>
<dbReference type="Pfam" id="PF00582">
    <property type="entry name" value="Usp"/>
    <property type="match status" value="2"/>
</dbReference>
<dbReference type="Proteomes" id="UP000481109">
    <property type="component" value="Unassembled WGS sequence"/>
</dbReference>
<evidence type="ECO:0000259" key="2">
    <source>
        <dbReference type="Pfam" id="PF00582"/>
    </source>
</evidence>
<dbReference type="PANTHER" id="PTHR46268">
    <property type="entry name" value="STRESS RESPONSE PROTEIN NHAX"/>
    <property type="match status" value="1"/>
</dbReference>
<sequence length="295" mass="31184">MNRVVIAGLDGSRESLDAADWAAREAIRRGLPLRLLHVTDGPHPPTGLPELDVAAARFDGVLNIAAIGLSYAHPTLEIHARQLPGAPVPTLVEAAAEAELLVLGSRGYSGFAAFMVGSVALGVAARAPRPVVLVRAGELPEDAHEPDPDGALTHTTPYRPVVLGLDLTRPGEELLAYAFDAAASRGAPLEVVHAWTLPPLSAYIPAVTVPADSTDLEQGTLRTLTSVLRPWRRKFPDTPVSERLVYGHCGHVLLKASLGASLLVVGRRGPVARLGRVTHSVIHHVSCPVVVVPHD</sequence>
<evidence type="ECO:0000313" key="3">
    <source>
        <dbReference type="EMBL" id="NGO78858.1"/>
    </source>
</evidence>
<dbReference type="SUPFAM" id="SSF52402">
    <property type="entry name" value="Adenine nucleotide alpha hydrolases-like"/>
    <property type="match status" value="2"/>
</dbReference>
<comment type="similarity">
    <text evidence="1">Belongs to the universal stress protein A family.</text>
</comment>